<dbReference type="Proteomes" id="UP000322667">
    <property type="component" value="Chromosome D04"/>
</dbReference>
<sequence>MMKGKEKVSKEVSTKPSVVSITQSPTLPSLPPRNRSNTISRRFGANESQWDSDEEEDVYGDGNYEEEIHQRTLAMLKRYRWKPFAGA</sequence>
<gene>
    <name evidence="2" type="ORF">ES332_D04G183300v1</name>
</gene>
<evidence type="ECO:0000313" key="2">
    <source>
        <dbReference type="EMBL" id="TYH77835.1"/>
    </source>
</evidence>
<reference evidence="2 3" key="1">
    <citation type="submission" date="2019-07" db="EMBL/GenBank/DDBJ databases">
        <title>WGS assembly of Gossypium tomentosum.</title>
        <authorList>
            <person name="Chen Z.J."/>
            <person name="Sreedasyam A."/>
            <person name="Ando A."/>
            <person name="Song Q."/>
            <person name="De L."/>
            <person name="Hulse-Kemp A."/>
            <person name="Ding M."/>
            <person name="Ye W."/>
            <person name="Kirkbride R."/>
            <person name="Jenkins J."/>
            <person name="Plott C."/>
            <person name="Lovell J."/>
            <person name="Lin Y.-M."/>
            <person name="Vaughn R."/>
            <person name="Liu B."/>
            <person name="Li W."/>
            <person name="Simpson S."/>
            <person name="Scheffler B."/>
            <person name="Saski C."/>
            <person name="Grover C."/>
            <person name="Hu G."/>
            <person name="Conover J."/>
            <person name="Carlson J."/>
            <person name="Shu S."/>
            <person name="Boston L."/>
            <person name="Williams M."/>
            <person name="Peterson D."/>
            <person name="Mcgee K."/>
            <person name="Jones D."/>
            <person name="Wendel J."/>
            <person name="Stelly D."/>
            <person name="Grimwood J."/>
            <person name="Schmutz J."/>
        </authorList>
    </citation>
    <scope>NUCLEOTIDE SEQUENCE [LARGE SCALE GENOMIC DNA]</scope>
    <source>
        <strain evidence="2">7179.01</strain>
    </source>
</reference>
<name>A0A5D2LF84_GOSTO</name>
<dbReference type="EMBL" id="CM017626">
    <property type="protein sequence ID" value="TYH77835.1"/>
    <property type="molecule type" value="Genomic_DNA"/>
</dbReference>
<proteinExistence type="predicted"/>
<feature type="compositionally biased region" description="Acidic residues" evidence="1">
    <location>
        <begin position="50"/>
        <end position="63"/>
    </location>
</feature>
<feature type="compositionally biased region" description="Basic and acidic residues" evidence="1">
    <location>
        <begin position="1"/>
        <end position="13"/>
    </location>
</feature>
<accession>A0A5D2LF84</accession>
<keyword evidence="3" id="KW-1185">Reference proteome</keyword>
<evidence type="ECO:0000256" key="1">
    <source>
        <dbReference type="SAM" id="MobiDB-lite"/>
    </source>
</evidence>
<evidence type="ECO:0000313" key="3">
    <source>
        <dbReference type="Proteomes" id="UP000322667"/>
    </source>
</evidence>
<protein>
    <submittedName>
        <fullName evidence="2">Uncharacterized protein</fullName>
    </submittedName>
</protein>
<feature type="region of interest" description="Disordered" evidence="1">
    <location>
        <begin position="1"/>
        <end position="63"/>
    </location>
</feature>
<feature type="compositionally biased region" description="Polar residues" evidence="1">
    <location>
        <begin position="14"/>
        <end position="27"/>
    </location>
</feature>
<organism evidence="2 3">
    <name type="scientific">Gossypium tomentosum</name>
    <name type="common">Hawaiian cotton</name>
    <name type="synonym">Gossypium sandvicense</name>
    <dbReference type="NCBI Taxonomy" id="34277"/>
    <lineage>
        <taxon>Eukaryota</taxon>
        <taxon>Viridiplantae</taxon>
        <taxon>Streptophyta</taxon>
        <taxon>Embryophyta</taxon>
        <taxon>Tracheophyta</taxon>
        <taxon>Spermatophyta</taxon>
        <taxon>Magnoliopsida</taxon>
        <taxon>eudicotyledons</taxon>
        <taxon>Gunneridae</taxon>
        <taxon>Pentapetalae</taxon>
        <taxon>rosids</taxon>
        <taxon>malvids</taxon>
        <taxon>Malvales</taxon>
        <taxon>Malvaceae</taxon>
        <taxon>Malvoideae</taxon>
        <taxon>Gossypium</taxon>
    </lineage>
</organism>
<dbReference type="AlphaFoldDB" id="A0A5D2LF84"/>